<protein>
    <recommendedName>
        <fullName evidence="3">O-succinylhomoserine sulfhydrylase</fullName>
        <shortName evidence="3">OSH sulfhydrylase</shortName>
        <shortName evidence="3">OSHS sulfhydrylase</shortName>
        <ecNumber evidence="3">2.5.1.-</ecNumber>
    </recommendedName>
</protein>
<dbReference type="InterPro" id="IPR000277">
    <property type="entry name" value="Cys/Met-Metab_PyrdxlP-dep_enz"/>
</dbReference>
<dbReference type="GO" id="GO:0071266">
    <property type="term" value="P:'de novo' L-methionine biosynthetic process"/>
    <property type="evidence" value="ECO:0007669"/>
    <property type="project" value="UniProtKB-UniRule"/>
</dbReference>
<dbReference type="NCBIfam" id="TIGR01325">
    <property type="entry name" value="O_suc_HS_sulf"/>
    <property type="match status" value="1"/>
</dbReference>
<dbReference type="InterPro" id="IPR006234">
    <property type="entry name" value="O-succ-hSer_sulfhydrylase"/>
</dbReference>
<keyword evidence="3" id="KW-0486">Methionine biosynthesis</keyword>
<comment type="function">
    <text evidence="3">Catalyzes the formation of L-homocysteine from O-succinyl-L-homoserine (OSHS) and hydrogen sulfide.</text>
</comment>
<dbReference type="AlphaFoldDB" id="A0A918SAI1"/>
<dbReference type="RefSeq" id="WP_189426475.1">
    <property type="nucleotide sequence ID" value="NZ_BMZE01000003.1"/>
</dbReference>
<comment type="cofactor">
    <cofactor evidence="1 3 5">
        <name>pyridoxal 5'-phosphate</name>
        <dbReference type="ChEBI" id="CHEBI:597326"/>
    </cofactor>
</comment>
<dbReference type="InterPro" id="IPR015424">
    <property type="entry name" value="PyrdxlP-dep_Trfase"/>
</dbReference>
<keyword evidence="8" id="KW-1185">Reference proteome</keyword>
<dbReference type="PANTHER" id="PTHR11808:SF80">
    <property type="entry name" value="CYSTATHIONINE GAMMA-LYASE"/>
    <property type="match status" value="1"/>
</dbReference>
<reference evidence="7" key="1">
    <citation type="journal article" date="2014" name="Int. J. Syst. Evol. Microbiol.">
        <title>Complete genome sequence of Corynebacterium casei LMG S-19264T (=DSM 44701T), isolated from a smear-ripened cheese.</title>
        <authorList>
            <consortium name="US DOE Joint Genome Institute (JGI-PGF)"/>
            <person name="Walter F."/>
            <person name="Albersmeier A."/>
            <person name="Kalinowski J."/>
            <person name="Ruckert C."/>
        </authorList>
    </citation>
    <scope>NUCLEOTIDE SEQUENCE</scope>
    <source>
        <strain evidence="7">KCTC 32437</strain>
    </source>
</reference>
<dbReference type="GO" id="GO:0019346">
    <property type="term" value="P:transsulfuration"/>
    <property type="evidence" value="ECO:0007669"/>
    <property type="project" value="InterPro"/>
</dbReference>
<dbReference type="PIRSF" id="PIRSF001434">
    <property type="entry name" value="CGS"/>
    <property type="match status" value="1"/>
</dbReference>
<comment type="similarity">
    <text evidence="3">Belongs to the trans-sulfuration enzymes family. MetZ subfamily.</text>
</comment>
<dbReference type="FunFam" id="3.40.640.10:FF:000046">
    <property type="entry name" value="Cystathionine gamma-lyase"/>
    <property type="match status" value="1"/>
</dbReference>
<dbReference type="Proteomes" id="UP000646579">
    <property type="component" value="Unassembled WGS sequence"/>
</dbReference>
<comment type="pathway">
    <text evidence="3">Amino-acid biosynthesis; L-methionine biosynthesis via de novo pathway; L-homocysteine from O-succinyl-L-homoserine: step 1/1.</text>
</comment>
<feature type="region of interest" description="Disordered" evidence="6">
    <location>
        <begin position="1"/>
        <end position="33"/>
    </location>
</feature>
<dbReference type="SUPFAM" id="SSF53383">
    <property type="entry name" value="PLP-dependent transferases"/>
    <property type="match status" value="1"/>
</dbReference>
<proteinExistence type="inferred from homology"/>
<comment type="subunit">
    <text evidence="3">Homotetramer.</text>
</comment>
<sequence length="401" mass="43706">MTKSNNPLFDPKRRAASTQMVHGGTERSQHGETSEAMFVNSGFVYETSADAEARFKNRQPGHIYGRFSNPTVEMFQNRMALIEGAEAARGLATGMAAVTTALMSQVRAGDHVVAARALFGSCRYVIEEYLPRWGVTSTLVDGRDPQNFADAMRPETKVVFFESPTNPTLELVDIAAVSEIAHAHGAKVIIDNVFATAMNQSPLELGADLVVYSATKHIDGQGRVLGGVILGSQELIGGDIHTFIRQTGPSMSPFNAWTLLKGLETLELRVEKQSRSAAQIAEALAQHKKVERVFYPHHKDHPQVDLGQRQMKTGSTLVAFEVKGGQANAFAVSDALAVILISNNLGDAKSIITHPTTTTHQRFDEEVRLDMGIRPGLLRLSVGLEDPEDLIADLMYALDQV</sequence>
<dbReference type="GO" id="GO:0030170">
    <property type="term" value="F:pyridoxal phosphate binding"/>
    <property type="evidence" value="ECO:0007669"/>
    <property type="project" value="UniProtKB-UniRule"/>
</dbReference>
<dbReference type="InterPro" id="IPR015422">
    <property type="entry name" value="PyrdxlP-dep_Trfase_small"/>
</dbReference>
<dbReference type="GO" id="GO:0016765">
    <property type="term" value="F:transferase activity, transferring alkyl or aryl (other than methyl) groups"/>
    <property type="evidence" value="ECO:0007669"/>
    <property type="project" value="UniProtKB-UniRule"/>
</dbReference>
<evidence type="ECO:0000256" key="5">
    <source>
        <dbReference type="RuleBase" id="RU362118"/>
    </source>
</evidence>
<dbReference type="GO" id="GO:0071268">
    <property type="term" value="P:homocysteine biosynthetic process"/>
    <property type="evidence" value="ECO:0007669"/>
    <property type="project" value="InterPro"/>
</dbReference>
<keyword evidence="3" id="KW-0028">Amino-acid biosynthesis</keyword>
<dbReference type="Pfam" id="PF01053">
    <property type="entry name" value="Cys_Met_Meta_PP"/>
    <property type="match status" value="1"/>
</dbReference>
<evidence type="ECO:0000256" key="2">
    <source>
        <dbReference type="ARBA" id="ARBA00022898"/>
    </source>
</evidence>
<dbReference type="PANTHER" id="PTHR11808">
    <property type="entry name" value="TRANS-SULFURATION ENZYME FAMILY MEMBER"/>
    <property type="match status" value="1"/>
</dbReference>
<dbReference type="Gene3D" id="3.90.1150.10">
    <property type="entry name" value="Aspartate Aminotransferase, domain 1"/>
    <property type="match status" value="1"/>
</dbReference>
<dbReference type="EC" id="2.5.1.-" evidence="3"/>
<evidence type="ECO:0000256" key="3">
    <source>
        <dbReference type="HAMAP-Rule" id="MF_02056"/>
    </source>
</evidence>
<evidence type="ECO:0000256" key="1">
    <source>
        <dbReference type="ARBA" id="ARBA00001933"/>
    </source>
</evidence>
<dbReference type="GO" id="GO:0016846">
    <property type="term" value="F:carbon-sulfur lyase activity"/>
    <property type="evidence" value="ECO:0007669"/>
    <property type="project" value="TreeGrafter"/>
</dbReference>
<evidence type="ECO:0000313" key="8">
    <source>
        <dbReference type="Proteomes" id="UP000646579"/>
    </source>
</evidence>
<keyword evidence="3" id="KW-0808">Transferase</keyword>
<dbReference type="Gene3D" id="3.40.640.10">
    <property type="entry name" value="Type I PLP-dependent aspartate aminotransferase-like (Major domain)"/>
    <property type="match status" value="1"/>
</dbReference>
<evidence type="ECO:0000256" key="4">
    <source>
        <dbReference type="PIRSR" id="PIRSR001434-2"/>
    </source>
</evidence>
<dbReference type="GO" id="GO:0005737">
    <property type="term" value="C:cytoplasm"/>
    <property type="evidence" value="ECO:0007669"/>
    <property type="project" value="TreeGrafter"/>
</dbReference>
<gene>
    <name evidence="3 7" type="primary">metZ</name>
    <name evidence="7" type="ORF">GCM10007989_29370</name>
</gene>
<feature type="compositionally biased region" description="Basic and acidic residues" evidence="6">
    <location>
        <begin position="24"/>
        <end position="33"/>
    </location>
</feature>
<name>A0A918SAI1_9HYPH</name>
<keyword evidence="2 3" id="KW-0663">Pyridoxal phosphate</keyword>
<accession>A0A918SAI1</accession>
<evidence type="ECO:0000313" key="7">
    <source>
        <dbReference type="EMBL" id="GHA31436.1"/>
    </source>
</evidence>
<dbReference type="EMBL" id="BMZE01000003">
    <property type="protein sequence ID" value="GHA31436.1"/>
    <property type="molecule type" value="Genomic_DNA"/>
</dbReference>
<reference evidence="7" key="2">
    <citation type="submission" date="2020-09" db="EMBL/GenBank/DDBJ databases">
        <authorList>
            <person name="Sun Q."/>
            <person name="Kim S."/>
        </authorList>
    </citation>
    <scope>NUCLEOTIDE SEQUENCE</scope>
    <source>
        <strain evidence="7">KCTC 32437</strain>
    </source>
</reference>
<comment type="catalytic activity">
    <reaction evidence="3">
        <text>O-succinyl-L-homoserine + hydrogen sulfide = L-homocysteine + succinate</text>
        <dbReference type="Rhea" id="RHEA:27826"/>
        <dbReference type="ChEBI" id="CHEBI:29919"/>
        <dbReference type="ChEBI" id="CHEBI:30031"/>
        <dbReference type="ChEBI" id="CHEBI:57661"/>
        <dbReference type="ChEBI" id="CHEBI:58199"/>
    </reaction>
</comment>
<dbReference type="InterPro" id="IPR015421">
    <property type="entry name" value="PyrdxlP-dep_Trfase_major"/>
</dbReference>
<evidence type="ECO:0000256" key="6">
    <source>
        <dbReference type="SAM" id="MobiDB-lite"/>
    </source>
</evidence>
<dbReference type="CDD" id="cd00614">
    <property type="entry name" value="CGS_like"/>
    <property type="match status" value="1"/>
</dbReference>
<feature type="modified residue" description="N6-(pyridoxal phosphate)lysine" evidence="3 4">
    <location>
        <position position="216"/>
    </location>
</feature>
<dbReference type="HAMAP" id="MF_02056">
    <property type="entry name" value="MetZ"/>
    <property type="match status" value="1"/>
</dbReference>
<organism evidence="7 8">
    <name type="scientific">Devosia pacifica</name>
    <dbReference type="NCBI Taxonomy" id="1335967"/>
    <lineage>
        <taxon>Bacteria</taxon>
        <taxon>Pseudomonadati</taxon>
        <taxon>Pseudomonadota</taxon>
        <taxon>Alphaproteobacteria</taxon>
        <taxon>Hyphomicrobiales</taxon>
        <taxon>Devosiaceae</taxon>
        <taxon>Devosia</taxon>
    </lineage>
</organism>
<comment type="caution">
    <text evidence="7">The sequence shown here is derived from an EMBL/GenBank/DDBJ whole genome shotgun (WGS) entry which is preliminary data.</text>
</comment>